<dbReference type="NCBIfam" id="TIGR02484">
    <property type="entry name" value="CitB"/>
    <property type="match status" value="1"/>
</dbReference>
<evidence type="ECO:0000313" key="3">
    <source>
        <dbReference type="Proteomes" id="UP000233293"/>
    </source>
</evidence>
<reference evidence="3" key="1">
    <citation type="submission" date="2017-12" db="EMBL/GenBank/DDBJ databases">
        <title>Draft genome sequence of Telmatospirillum siberiense 26-4b1T, an acidotolerant peatland alphaproteobacterium potentially involved in sulfur cycling.</title>
        <authorList>
            <person name="Hausmann B."/>
            <person name="Pjevac P."/>
            <person name="Schreck K."/>
            <person name="Herbold C.W."/>
            <person name="Daims H."/>
            <person name="Wagner M."/>
            <person name="Pester M."/>
            <person name="Loy A."/>
        </authorList>
    </citation>
    <scope>NUCLEOTIDE SEQUENCE [LARGE SCALE GENOMIC DNA]</scope>
    <source>
        <strain evidence="3">26-4b1</strain>
    </source>
</reference>
<feature type="transmembrane region" description="Helical" evidence="1">
    <location>
        <begin position="290"/>
        <end position="315"/>
    </location>
</feature>
<evidence type="ECO:0000256" key="1">
    <source>
        <dbReference type="SAM" id="Phobius"/>
    </source>
</evidence>
<dbReference type="AlphaFoldDB" id="A0A2N3Q1S0"/>
<accession>A0A2N3Q1S0</accession>
<keyword evidence="1" id="KW-0812">Transmembrane</keyword>
<dbReference type="InterPro" id="IPR036197">
    <property type="entry name" value="NarG-like_sf"/>
</dbReference>
<keyword evidence="3" id="KW-1185">Reference proteome</keyword>
<feature type="transmembrane region" description="Helical" evidence="1">
    <location>
        <begin position="253"/>
        <end position="278"/>
    </location>
</feature>
<dbReference type="OrthoDB" id="9765258at2"/>
<dbReference type="EMBL" id="PIUM01000001">
    <property type="protein sequence ID" value="PKU26596.1"/>
    <property type="molecule type" value="Genomic_DNA"/>
</dbReference>
<feature type="transmembrane region" description="Helical" evidence="1">
    <location>
        <begin position="321"/>
        <end position="341"/>
    </location>
</feature>
<dbReference type="InterPro" id="IPR012830">
    <property type="entry name" value="Citrate_utilization_prot_B"/>
</dbReference>
<protein>
    <submittedName>
        <fullName evidence="2">CitB family transcriptional regulator</fullName>
    </submittedName>
</protein>
<dbReference type="SUPFAM" id="SSF103501">
    <property type="entry name" value="Respiratory nitrate reductase 1 gamma chain"/>
    <property type="match status" value="1"/>
</dbReference>
<comment type="caution">
    <text evidence="2">The sequence shown here is derived from an EMBL/GenBank/DDBJ whole genome shotgun (WGS) entry which is preliminary data.</text>
</comment>
<organism evidence="2 3">
    <name type="scientific">Telmatospirillum siberiense</name>
    <dbReference type="NCBI Taxonomy" id="382514"/>
    <lineage>
        <taxon>Bacteria</taxon>
        <taxon>Pseudomonadati</taxon>
        <taxon>Pseudomonadota</taxon>
        <taxon>Alphaproteobacteria</taxon>
        <taxon>Rhodospirillales</taxon>
        <taxon>Rhodospirillaceae</taxon>
        <taxon>Telmatospirillum</taxon>
    </lineage>
</organism>
<dbReference type="SUPFAM" id="SSF54862">
    <property type="entry name" value="4Fe-4S ferredoxins"/>
    <property type="match status" value="1"/>
</dbReference>
<keyword evidence="1" id="KW-1133">Transmembrane helix</keyword>
<feature type="transmembrane region" description="Helical" evidence="1">
    <location>
        <begin position="143"/>
        <end position="168"/>
    </location>
</feature>
<evidence type="ECO:0000313" key="2">
    <source>
        <dbReference type="EMBL" id="PKU26596.1"/>
    </source>
</evidence>
<proteinExistence type="predicted"/>
<keyword evidence="1" id="KW-0472">Membrane</keyword>
<dbReference type="RefSeq" id="WP_101248827.1">
    <property type="nucleotide sequence ID" value="NZ_PIUM01000001.1"/>
</dbReference>
<dbReference type="Proteomes" id="UP000233293">
    <property type="component" value="Unassembled WGS sequence"/>
</dbReference>
<feature type="transmembrane region" description="Helical" evidence="1">
    <location>
        <begin position="223"/>
        <end position="241"/>
    </location>
</feature>
<name>A0A2N3Q1S0_9PROT</name>
<sequence length="363" mass="39315">MRTTDSLLEARRELEICNACRYCEGFCAVFPAMELRRVFNNGDLSYLANLCHNCRGCYYACQYAPPHEFGINMPRTFAELRAETYEEYAWPGFLAGAFRRNGAVIAILTALCLAGVLIAAALFQSPAVLFGSHAGPGAFYAVIPHGVMVAVAGVTGLFALFALLVGFIRFWSDIGGRAGDFFRPAPLARALGDILTLRNLGEEHGCNDQDEAFSSLRRRFHHALFYGFLACFASTATATFYEYGLSMISPFHLFSLPVVLGTVGGIGIVVGCAGMLWLKMASDQAPGARRLLGGDVAFVLLLALSSVSGLTLLALRGTSGMGITLALHLGFVLTLFLSLPYSKFVHAIYRAGALLRYALERRS</sequence>
<gene>
    <name evidence="2" type="ORF">CWS72_01815</name>
</gene>
<feature type="transmembrane region" description="Helical" evidence="1">
    <location>
        <begin position="103"/>
        <end position="123"/>
    </location>
</feature>